<comment type="caution">
    <text evidence="1">The sequence shown here is derived from an EMBL/GenBank/DDBJ whole genome shotgun (WGS) entry which is preliminary data.</text>
</comment>
<dbReference type="Proteomes" id="UP001066276">
    <property type="component" value="Chromosome 4_1"/>
</dbReference>
<name>A0AAV7T261_PLEWA</name>
<keyword evidence="2" id="KW-1185">Reference proteome</keyword>
<dbReference type="EMBL" id="JANPWB010000007">
    <property type="protein sequence ID" value="KAJ1170495.1"/>
    <property type="molecule type" value="Genomic_DNA"/>
</dbReference>
<reference evidence="1" key="1">
    <citation type="journal article" date="2022" name="bioRxiv">
        <title>Sequencing and chromosome-scale assembly of the giantPleurodeles waltlgenome.</title>
        <authorList>
            <person name="Brown T."/>
            <person name="Elewa A."/>
            <person name="Iarovenko S."/>
            <person name="Subramanian E."/>
            <person name="Araus A.J."/>
            <person name="Petzold A."/>
            <person name="Susuki M."/>
            <person name="Suzuki K.-i.T."/>
            <person name="Hayashi T."/>
            <person name="Toyoda A."/>
            <person name="Oliveira C."/>
            <person name="Osipova E."/>
            <person name="Leigh N.D."/>
            <person name="Simon A."/>
            <person name="Yun M.H."/>
        </authorList>
    </citation>
    <scope>NUCLEOTIDE SEQUENCE</scope>
    <source>
        <strain evidence="1">20211129_DDA</strain>
        <tissue evidence="1">Liver</tissue>
    </source>
</reference>
<proteinExistence type="predicted"/>
<evidence type="ECO:0000313" key="2">
    <source>
        <dbReference type="Proteomes" id="UP001066276"/>
    </source>
</evidence>
<organism evidence="1 2">
    <name type="scientific">Pleurodeles waltl</name>
    <name type="common">Iberian ribbed newt</name>
    <dbReference type="NCBI Taxonomy" id="8319"/>
    <lineage>
        <taxon>Eukaryota</taxon>
        <taxon>Metazoa</taxon>
        <taxon>Chordata</taxon>
        <taxon>Craniata</taxon>
        <taxon>Vertebrata</taxon>
        <taxon>Euteleostomi</taxon>
        <taxon>Amphibia</taxon>
        <taxon>Batrachia</taxon>
        <taxon>Caudata</taxon>
        <taxon>Salamandroidea</taxon>
        <taxon>Salamandridae</taxon>
        <taxon>Pleurodelinae</taxon>
        <taxon>Pleurodeles</taxon>
    </lineage>
</organism>
<protein>
    <submittedName>
        <fullName evidence="1">Uncharacterized protein</fullName>
    </submittedName>
</protein>
<accession>A0AAV7T261</accession>
<sequence length="69" mass="7431">MSRGPRLLAAVTPSSPVAFVGLREPLRRAPPFRRRSPAVGSSRLQPRSAAIRPLLSSWAAPGAGTHRNY</sequence>
<dbReference type="AlphaFoldDB" id="A0AAV7T261"/>
<evidence type="ECO:0000313" key="1">
    <source>
        <dbReference type="EMBL" id="KAJ1170495.1"/>
    </source>
</evidence>
<gene>
    <name evidence="1" type="ORF">NDU88_002370</name>
</gene>